<keyword evidence="2" id="KW-1185">Reference proteome</keyword>
<reference evidence="1 2" key="1">
    <citation type="submission" date="2022-04" db="EMBL/GenBank/DDBJ databases">
        <title>Positive selection, recombination, and allopatry shape intraspecific diversity of widespread and dominant cyanobacteria.</title>
        <authorList>
            <person name="Wei J."/>
            <person name="Shu W."/>
            <person name="Hu C."/>
        </authorList>
    </citation>
    <scope>NUCLEOTIDE SEQUENCE [LARGE SCALE GENOMIC DNA]</scope>
    <source>
        <strain evidence="1 2">GB2-A4</strain>
    </source>
</reference>
<proteinExistence type="predicted"/>
<accession>A0ABV0JEK7</accession>
<protein>
    <submittedName>
        <fullName evidence="1">Uncharacterized protein</fullName>
    </submittedName>
</protein>
<organism evidence="1 2">
    <name type="scientific">Trichocoleus desertorum GB2-A4</name>
    <dbReference type="NCBI Taxonomy" id="2933944"/>
    <lineage>
        <taxon>Bacteria</taxon>
        <taxon>Bacillati</taxon>
        <taxon>Cyanobacteriota</taxon>
        <taxon>Cyanophyceae</taxon>
        <taxon>Leptolyngbyales</taxon>
        <taxon>Trichocoleusaceae</taxon>
        <taxon>Trichocoleus</taxon>
    </lineage>
</organism>
<dbReference type="Proteomes" id="UP001464891">
    <property type="component" value="Unassembled WGS sequence"/>
</dbReference>
<dbReference type="EMBL" id="JAMPKM010000022">
    <property type="protein sequence ID" value="MEP0820213.1"/>
    <property type="molecule type" value="Genomic_DNA"/>
</dbReference>
<gene>
    <name evidence="1" type="ORF">NC998_24230</name>
</gene>
<comment type="caution">
    <text evidence="1">The sequence shown here is derived from an EMBL/GenBank/DDBJ whole genome shotgun (WGS) entry which is preliminary data.</text>
</comment>
<name>A0ABV0JEK7_9CYAN</name>
<dbReference type="RefSeq" id="WP_190435400.1">
    <property type="nucleotide sequence ID" value="NZ_JAMPKM010000022.1"/>
</dbReference>
<evidence type="ECO:0000313" key="2">
    <source>
        <dbReference type="Proteomes" id="UP001464891"/>
    </source>
</evidence>
<evidence type="ECO:0000313" key="1">
    <source>
        <dbReference type="EMBL" id="MEP0820213.1"/>
    </source>
</evidence>
<sequence>MMQMRGEAATYPAQKVYPAIGLFWLKQQNIENTKVSPAKTLPWCSLI</sequence>